<sequence>MPHLTTYQKNTKKAYKAKANKFNTNANNSKTENSNDINNFSAYDKAIENNNTTNIVKKCQ</sequence>
<organism evidence="1 2">
    <name type="scientific">Gigaspora margarita</name>
    <dbReference type="NCBI Taxonomy" id="4874"/>
    <lineage>
        <taxon>Eukaryota</taxon>
        <taxon>Fungi</taxon>
        <taxon>Fungi incertae sedis</taxon>
        <taxon>Mucoromycota</taxon>
        <taxon>Glomeromycotina</taxon>
        <taxon>Glomeromycetes</taxon>
        <taxon>Diversisporales</taxon>
        <taxon>Gigasporaceae</taxon>
        <taxon>Gigaspora</taxon>
    </lineage>
</organism>
<feature type="non-terminal residue" evidence="1">
    <location>
        <position position="60"/>
    </location>
</feature>
<dbReference type="Proteomes" id="UP000789901">
    <property type="component" value="Unassembled WGS sequence"/>
</dbReference>
<protein>
    <submittedName>
        <fullName evidence="1">7173_t:CDS:1</fullName>
    </submittedName>
</protein>
<dbReference type="EMBL" id="CAJVQB010098963">
    <property type="protein sequence ID" value="CAG8849990.1"/>
    <property type="molecule type" value="Genomic_DNA"/>
</dbReference>
<reference evidence="1 2" key="1">
    <citation type="submission" date="2021-06" db="EMBL/GenBank/DDBJ databases">
        <authorList>
            <person name="Kallberg Y."/>
            <person name="Tangrot J."/>
            <person name="Rosling A."/>
        </authorList>
    </citation>
    <scope>NUCLEOTIDE SEQUENCE [LARGE SCALE GENOMIC DNA]</scope>
    <source>
        <strain evidence="1 2">120-4 pot B 10/14</strain>
    </source>
</reference>
<gene>
    <name evidence="1" type="ORF">GMARGA_LOCUS39983</name>
</gene>
<proteinExistence type="predicted"/>
<keyword evidence="2" id="KW-1185">Reference proteome</keyword>
<name>A0ABN7X7I5_GIGMA</name>
<evidence type="ECO:0000313" key="2">
    <source>
        <dbReference type="Proteomes" id="UP000789901"/>
    </source>
</evidence>
<accession>A0ABN7X7I5</accession>
<comment type="caution">
    <text evidence="1">The sequence shown here is derived from an EMBL/GenBank/DDBJ whole genome shotgun (WGS) entry which is preliminary data.</text>
</comment>
<evidence type="ECO:0000313" key="1">
    <source>
        <dbReference type="EMBL" id="CAG8849990.1"/>
    </source>
</evidence>